<organism evidence="1 2">
    <name type="scientific">Dentiscutata erythropus</name>
    <dbReference type="NCBI Taxonomy" id="1348616"/>
    <lineage>
        <taxon>Eukaryota</taxon>
        <taxon>Fungi</taxon>
        <taxon>Fungi incertae sedis</taxon>
        <taxon>Mucoromycota</taxon>
        <taxon>Glomeromycotina</taxon>
        <taxon>Glomeromycetes</taxon>
        <taxon>Diversisporales</taxon>
        <taxon>Gigasporaceae</taxon>
        <taxon>Dentiscutata</taxon>
    </lineage>
</organism>
<gene>
    <name evidence="1" type="ORF">DERYTH_LOCUS22002</name>
</gene>
<dbReference type="EMBL" id="CAJVPY010029384">
    <property type="protein sequence ID" value="CAG8794114.1"/>
    <property type="molecule type" value="Genomic_DNA"/>
</dbReference>
<evidence type="ECO:0000313" key="2">
    <source>
        <dbReference type="Proteomes" id="UP000789405"/>
    </source>
</evidence>
<dbReference type="AlphaFoldDB" id="A0A9N9JUG7"/>
<proteinExistence type="predicted"/>
<sequence length="124" mass="13894">GPVFDLQYATKFIDKLDANPTKIMKDYSRNCGWLSSNLFQAIGRLILAGHGLTRFAGYTARIVELFDMLDDVNNSRYKRTIVNKDANEANISKVVSQNDLDGKLVVHNGIIIFEKVLIVTSSQD</sequence>
<accession>A0A9N9JUG7</accession>
<dbReference type="OrthoDB" id="422637at2759"/>
<keyword evidence="2" id="KW-1185">Reference proteome</keyword>
<name>A0A9N9JUG7_9GLOM</name>
<dbReference type="Proteomes" id="UP000789405">
    <property type="component" value="Unassembled WGS sequence"/>
</dbReference>
<protein>
    <submittedName>
        <fullName evidence="1">12657_t:CDS:1</fullName>
    </submittedName>
</protein>
<feature type="non-terminal residue" evidence="1">
    <location>
        <position position="124"/>
    </location>
</feature>
<feature type="non-terminal residue" evidence="1">
    <location>
        <position position="1"/>
    </location>
</feature>
<evidence type="ECO:0000313" key="1">
    <source>
        <dbReference type="EMBL" id="CAG8794114.1"/>
    </source>
</evidence>
<reference evidence="1" key="1">
    <citation type="submission" date="2021-06" db="EMBL/GenBank/DDBJ databases">
        <authorList>
            <person name="Kallberg Y."/>
            <person name="Tangrot J."/>
            <person name="Rosling A."/>
        </authorList>
    </citation>
    <scope>NUCLEOTIDE SEQUENCE</scope>
    <source>
        <strain evidence="1">MA453B</strain>
    </source>
</reference>
<comment type="caution">
    <text evidence="1">The sequence shown here is derived from an EMBL/GenBank/DDBJ whole genome shotgun (WGS) entry which is preliminary data.</text>
</comment>